<protein>
    <submittedName>
        <fullName evidence="2">Uncharacterized protein</fullName>
    </submittedName>
</protein>
<comment type="caution">
    <text evidence="2">The sequence shown here is derived from an EMBL/GenBank/DDBJ whole genome shotgun (WGS) entry which is preliminary data.</text>
</comment>
<feature type="compositionally biased region" description="Pro residues" evidence="1">
    <location>
        <begin position="73"/>
        <end position="88"/>
    </location>
</feature>
<evidence type="ECO:0000313" key="3">
    <source>
        <dbReference type="Proteomes" id="UP001552299"/>
    </source>
</evidence>
<proteinExistence type="predicted"/>
<gene>
    <name evidence="2" type="ORF">M5K25_010200</name>
</gene>
<dbReference type="EMBL" id="JANQDX010000009">
    <property type="protein sequence ID" value="KAL0918206.1"/>
    <property type="molecule type" value="Genomic_DNA"/>
</dbReference>
<name>A0ABD0V6M8_DENTH</name>
<reference evidence="2 3" key="1">
    <citation type="journal article" date="2024" name="Plant Biotechnol. J.">
        <title>Dendrobium thyrsiflorum genome and its molecular insights into genes involved in important horticultural traits.</title>
        <authorList>
            <person name="Chen B."/>
            <person name="Wang J.Y."/>
            <person name="Zheng P.J."/>
            <person name="Li K.L."/>
            <person name="Liang Y.M."/>
            <person name="Chen X.F."/>
            <person name="Zhang C."/>
            <person name="Zhao X."/>
            <person name="He X."/>
            <person name="Zhang G.Q."/>
            <person name="Liu Z.J."/>
            <person name="Xu Q."/>
        </authorList>
    </citation>
    <scope>NUCLEOTIDE SEQUENCE [LARGE SCALE GENOMIC DNA]</scope>
    <source>
        <strain evidence="2">GZMU011</strain>
    </source>
</reference>
<dbReference type="AlphaFoldDB" id="A0ABD0V6M8"/>
<organism evidence="2 3">
    <name type="scientific">Dendrobium thyrsiflorum</name>
    <name type="common">Pinecone-like raceme dendrobium</name>
    <name type="synonym">Orchid</name>
    <dbReference type="NCBI Taxonomy" id="117978"/>
    <lineage>
        <taxon>Eukaryota</taxon>
        <taxon>Viridiplantae</taxon>
        <taxon>Streptophyta</taxon>
        <taxon>Embryophyta</taxon>
        <taxon>Tracheophyta</taxon>
        <taxon>Spermatophyta</taxon>
        <taxon>Magnoliopsida</taxon>
        <taxon>Liliopsida</taxon>
        <taxon>Asparagales</taxon>
        <taxon>Orchidaceae</taxon>
        <taxon>Epidendroideae</taxon>
        <taxon>Malaxideae</taxon>
        <taxon>Dendrobiinae</taxon>
        <taxon>Dendrobium</taxon>
    </lineage>
</organism>
<evidence type="ECO:0000256" key="1">
    <source>
        <dbReference type="SAM" id="MobiDB-lite"/>
    </source>
</evidence>
<keyword evidence="3" id="KW-1185">Reference proteome</keyword>
<feature type="region of interest" description="Disordered" evidence="1">
    <location>
        <begin position="70"/>
        <end position="101"/>
    </location>
</feature>
<accession>A0ABD0V6M8</accession>
<sequence length="101" mass="11430">MFTGAKFGISFCRQKLTGHRELAAGVLVCSSTFAVVLPLHEKWSTDNKSFFFFYGFLLSARVLSWYQSDPWRSKPPPTPDSSSPPLPPLSQNTPFRRISNF</sequence>
<evidence type="ECO:0000313" key="2">
    <source>
        <dbReference type="EMBL" id="KAL0918206.1"/>
    </source>
</evidence>
<dbReference type="Proteomes" id="UP001552299">
    <property type="component" value="Unassembled WGS sequence"/>
</dbReference>
<feature type="compositionally biased region" description="Polar residues" evidence="1">
    <location>
        <begin position="91"/>
        <end position="101"/>
    </location>
</feature>